<evidence type="ECO:0000256" key="8">
    <source>
        <dbReference type="SAM" id="Phobius"/>
    </source>
</evidence>
<name>I4APY0_BERLS</name>
<evidence type="ECO:0000256" key="3">
    <source>
        <dbReference type="ARBA" id="ARBA00022676"/>
    </source>
</evidence>
<evidence type="ECO:0000256" key="2">
    <source>
        <dbReference type="ARBA" id="ARBA00022475"/>
    </source>
</evidence>
<sequence>MLESLKNHFLKNRWLYSLLFCGLILRLTFIWWGAYIYYPNPFYFGDSLSYTQAFLNLWHKGIYSFDLTNPDAYFGRLPAYPLFYGLHYIIFGEKYVYLALAHSQAIIEILAISSLFFTLKRISTINAAYIGTFLYVFYPFTIIWITPVFTESIATSLTIIFFYLIYNLKRNNWYPVYLSVFIALCFYTREYLGILIVSAGIGYIIFSKDFKEFLKWTLVSSLVFGSLYSLWPIRNYITTGRVIWIKTVTSGYNTFNLDMINSRQWLYAWTDSANYVLEYMYDKNNIVEKGKPIYLPSDVAPTQKDENRIYDIMNQSMQCGSSFRLWQKQPPLPTNKDCTKEVARLYDSLFYTYKSNNPVKYYISVPSKNLYKSFFKTSISDSKYSSSKSNDNLSKNLSVKTKNIIIELLFNYRTFLILVGFTTLFILSIKQKNTLPISFFILFMYFFITSVIRQVEMRYLLQADTLLLLFSAIGFDYCLNLIQKKSKNKLN</sequence>
<feature type="transmembrane region" description="Helical" evidence="8">
    <location>
        <begin position="435"/>
        <end position="452"/>
    </location>
</feature>
<feature type="transmembrane region" description="Helical" evidence="8">
    <location>
        <begin position="213"/>
        <end position="231"/>
    </location>
</feature>
<feature type="transmembrane region" description="Helical" evidence="8">
    <location>
        <begin position="14"/>
        <end position="38"/>
    </location>
</feature>
<keyword evidence="7 8" id="KW-0472">Membrane</keyword>
<evidence type="ECO:0000256" key="5">
    <source>
        <dbReference type="ARBA" id="ARBA00022692"/>
    </source>
</evidence>
<proteinExistence type="predicted"/>
<keyword evidence="6 8" id="KW-1133">Transmembrane helix</keyword>
<keyword evidence="5 8" id="KW-0812">Transmembrane</keyword>
<feature type="transmembrane region" description="Helical" evidence="8">
    <location>
        <begin position="410"/>
        <end position="429"/>
    </location>
</feature>
<dbReference type="EMBL" id="CP003345">
    <property type="protein sequence ID" value="AFM06015.1"/>
    <property type="molecule type" value="Genomic_DNA"/>
</dbReference>
<dbReference type="InterPro" id="IPR050297">
    <property type="entry name" value="LipidA_mod_glycosyltrf_83"/>
</dbReference>
<gene>
    <name evidence="9" type="ordered locus">Fleli_3703</name>
</gene>
<evidence type="ECO:0000313" key="9">
    <source>
        <dbReference type="EMBL" id="AFM06015.1"/>
    </source>
</evidence>
<evidence type="ECO:0000256" key="7">
    <source>
        <dbReference type="ARBA" id="ARBA00023136"/>
    </source>
</evidence>
<evidence type="ECO:0000256" key="1">
    <source>
        <dbReference type="ARBA" id="ARBA00004651"/>
    </source>
</evidence>
<keyword evidence="3" id="KW-0328">Glycosyltransferase</keyword>
<evidence type="ECO:0000256" key="6">
    <source>
        <dbReference type="ARBA" id="ARBA00022989"/>
    </source>
</evidence>
<dbReference type="Proteomes" id="UP000006054">
    <property type="component" value="Chromosome"/>
</dbReference>
<dbReference type="PANTHER" id="PTHR33908:SF11">
    <property type="entry name" value="MEMBRANE PROTEIN"/>
    <property type="match status" value="1"/>
</dbReference>
<comment type="subcellular location">
    <subcellularLocation>
        <location evidence="1">Cell membrane</location>
        <topology evidence="1">Multi-pass membrane protein</topology>
    </subcellularLocation>
</comment>
<dbReference type="GO" id="GO:0016763">
    <property type="term" value="F:pentosyltransferase activity"/>
    <property type="evidence" value="ECO:0007669"/>
    <property type="project" value="TreeGrafter"/>
</dbReference>
<feature type="transmembrane region" description="Helical" evidence="8">
    <location>
        <begin position="126"/>
        <end position="146"/>
    </location>
</feature>
<keyword evidence="10" id="KW-1185">Reference proteome</keyword>
<dbReference type="GO" id="GO:0005886">
    <property type="term" value="C:plasma membrane"/>
    <property type="evidence" value="ECO:0007669"/>
    <property type="project" value="UniProtKB-SubCell"/>
</dbReference>
<accession>I4APY0</accession>
<evidence type="ECO:0000256" key="4">
    <source>
        <dbReference type="ARBA" id="ARBA00022679"/>
    </source>
</evidence>
<reference evidence="10" key="1">
    <citation type="submission" date="2012-06" db="EMBL/GenBank/DDBJ databases">
        <title>The complete genome of Flexibacter litoralis DSM 6794.</title>
        <authorList>
            <person name="Lucas S."/>
            <person name="Copeland A."/>
            <person name="Lapidus A."/>
            <person name="Glavina del Rio T."/>
            <person name="Dalin E."/>
            <person name="Tice H."/>
            <person name="Bruce D."/>
            <person name="Goodwin L."/>
            <person name="Pitluck S."/>
            <person name="Peters L."/>
            <person name="Ovchinnikova G."/>
            <person name="Lu M."/>
            <person name="Kyrpides N."/>
            <person name="Mavromatis K."/>
            <person name="Ivanova N."/>
            <person name="Brettin T."/>
            <person name="Detter J.C."/>
            <person name="Han C."/>
            <person name="Larimer F."/>
            <person name="Land M."/>
            <person name="Hauser L."/>
            <person name="Markowitz V."/>
            <person name="Cheng J.-F."/>
            <person name="Hugenholtz P."/>
            <person name="Woyke T."/>
            <person name="Wu D."/>
            <person name="Spring S."/>
            <person name="Lang E."/>
            <person name="Kopitz M."/>
            <person name="Brambilla E."/>
            <person name="Klenk H.-P."/>
            <person name="Eisen J.A."/>
        </authorList>
    </citation>
    <scope>NUCLEOTIDE SEQUENCE [LARGE SCALE GENOMIC DNA]</scope>
    <source>
        <strain evidence="10">ATCC 23117 / DSM 6794 / NBRC 15988 / NCIMB 1366 / Sio-4</strain>
    </source>
</reference>
<dbReference type="KEGG" id="fli:Fleli_3703"/>
<evidence type="ECO:0000313" key="10">
    <source>
        <dbReference type="Proteomes" id="UP000006054"/>
    </source>
</evidence>
<dbReference type="PANTHER" id="PTHR33908">
    <property type="entry name" value="MANNOSYLTRANSFERASE YKCB-RELATED"/>
    <property type="match status" value="1"/>
</dbReference>
<dbReference type="STRING" id="880071.Fleli_3703"/>
<dbReference type="GO" id="GO:0009103">
    <property type="term" value="P:lipopolysaccharide biosynthetic process"/>
    <property type="evidence" value="ECO:0007669"/>
    <property type="project" value="UniProtKB-ARBA"/>
</dbReference>
<protein>
    <submittedName>
        <fullName evidence="9">Uncharacterized protein</fullName>
    </submittedName>
</protein>
<dbReference type="AlphaFoldDB" id="I4APY0"/>
<dbReference type="eggNOG" id="ENOG502ZKB0">
    <property type="taxonomic scope" value="Bacteria"/>
</dbReference>
<keyword evidence="2" id="KW-1003">Cell membrane</keyword>
<feature type="transmembrane region" description="Helical" evidence="8">
    <location>
        <begin position="152"/>
        <end position="168"/>
    </location>
</feature>
<feature type="transmembrane region" description="Helical" evidence="8">
    <location>
        <begin position="95"/>
        <end position="119"/>
    </location>
</feature>
<keyword evidence="4" id="KW-0808">Transferase</keyword>
<feature type="transmembrane region" description="Helical" evidence="8">
    <location>
        <begin position="180"/>
        <end position="207"/>
    </location>
</feature>
<dbReference type="HOGENOM" id="CLU_555229_0_0_10"/>
<organism evidence="9 10">
    <name type="scientific">Bernardetia litoralis (strain ATCC 23117 / DSM 6794 / NBRC 15988 / NCIMB 1366 / Fx l1 / Sio-4)</name>
    <name type="common">Flexibacter litoralis</name>
    <dbReference type="NCBI Taxonomy" id="880071"/>
    <lineage>
        <taxon>Bacteria</taxon>
        <taxon>Pseudomonadati</taxon>
        <taxon>Bacteroidota</taxon>
        <taxon>Cytophagia</taxon>
        <taxon>Cytophagales</taxon>
        <taxon>Bernardetiaceae</taxon>
        <taxon>Bernardetia</taxon>
    </lineage>
</organism>